<dbReference type="InterPro" id="IPR045245">
    <property type="entry name" value="Pfs2-like"/>
</dbReference>
<gene>
    <name evidence="8" type="ORF">FEM48_Zijuj03G0021600</name>
</gene>
<dbReference type="PROSITE" id="PS00678">
    <property type="entry name" value="WD_REPEATS_1"/>
    <property type="match status" value="1"/>
</dbReference>
<dbReference type="InterPro" id="IPR020472">
    <property type="entry name" value="WD40_PAC1"/>
</dbReference>
<accession>A0A978VMJ4</accession>
<evidence type="ECO:0000313" key="9">
    <source>
        <dbReference type="Proteomes" id="UP000813462"/>
    </source>
</evidence>
<feature type="region of interest" description="Disordered" evidence="6">
    <location>
        <begin position="675"/>
        <end position="731"/>
    </location>
</feature>
<feature type="region of interest" description="Disordered" evidence="6">
    <location>
        <begin position="439"/>
        <end position="615"/>
    </location>
</feature>
<dbReference type="CDD" id="cd00200">
    <property type="entry name" value="WD40"/>
    <property type="match status" value="1"/>
</dbReference>
<dbReference type="InterPro" id="IPR056154">
    <property type="entry name" value="Beta-prop_IFT140_1st"/>
</dbReference>
<dbReference type="PROSITE" id="PS50082">
    <property type="entry name" value="WD_REPEATS_2"/>
    <property type="match status" value="6"/>
</dbReference>
<evidence type="ECO:0000256" key="1">
    <source>
        <dbReference type="ARBA" id="ARBA00004123"/>
    </source>
</evidence>
<dbReference type="PRINTS" id="PR00320">
    <property type="entry name" value="GPROTEINBRPT"/>
</dbReference>
<dbReference type="Pfam" id="PF23383">
    <property type="entry name" value="Beta-prop_IFT140_1st"/>
    <property type="match status" value="1"/>
</dbReference>
<keyword evidence="4" id="KW-0539">Nucleus</keyword>
<feature type="repeat" description="WD" evidence="5">
    <location>
        <begin position="184"/>
        <end position="225"/>
    </location>
</feature>
<organism evidence="8 9">
    <name type="scientific">Ziziphus jujuba var. spinosa</name>
    <dbReference type="NCBI Taxonomy" id="714518"/>
    <lineage>
        <taxon>Eukaryota</taxon>
        <taxon>Viridiplantae</taxon>
        <taxon>Streptophyta</taxon>
        <taxon>Embryophyta</taxon>
        <taxon>Tracheophyta</taxon>
        <taxon>Spermatophyta</taxon>
        <taxon>Magnoliopsida</taxon>
        <taxon>eudicotyledons</taxon>
        <taxon>Gunneridae</taxon>
        <taxon>Pentapetalae</taxon>
        <taxon>rosids</taxon>
        <taxon>fabids</taxon>
        <taxon>Rosales</taxon>
        <taxon>Rhamnaceae</taxon>
        <taxon>Paliureae</taxon>
        <taxon>Ziziphus</taxon>
    </lineage>
</organism>
<feature type="repeat" description="WD" evidence="5">
    <location>
        <begin position="349"/>
        <end position="381"/>
    </location>
</feature>
<sequence length="731" mass="81028">MMYGEPQQQQQQQQQGGDFHRGPQPPPQPQMMRQPSASSTNMAPPEYHHPSAPAPPIPPYDAHGDNFAGKRRKLTQRRAVDYTSTVVRYMQVMFIVRMWQRDLRDRTVLQATPAAAIDMLPTVAYSDNPSTSFAAKFVHTSLNKNRCSINRVLWTPTGRRLITGSQSGEFTIWNGQSFNFEMILQAHDQAIRSMVWSHNDNWMVSGDDGGAIKYWQINMNNVKANKSAHKESVRDLRTDLKFCSCSDDTTVKVWDFARCQEERSLTGHGWDVKSVDWHPTKSLLVSGGKDNLVKLWDAKTGRELCSFHGHKNVVLCVKWNQNGNWLLTASKDQIIKLYDIRVMKELESFRGHRKDVTALAWHPFHEEYFVSGSFDGSISHWLVGHEVPQVEIPNAHDNSVWDLAWHPIGYLLCSGSNDHTTKFWCRNRPGDTTRDKFNMGQNQGYGEQNPAFSGRLPGNFPASDGPTTPGPFPPGLARNEGTIPGVGVAMPLSIPSLDTSIQGEQKPPHQVSMPLGAPPLPPGPHPSLLAVNQQQPYQQNPQQIPHQQHQQHQGHPQQMQPVPMPPPNMPQLQPPHLPLLQHPHLPRPPPQLPQLGMPSSMPSSMPGSMPMPSSVPSSLPIQMPGPMGMQGAMNQMVQQMPQGHFMGMNPMHGGSSAGAPPQVGGFPNGMQNMQGPSNTGGPPMYPQGGAFNRGQAGQMPMMPGYNHYQSTNQSGMPQPPPQGPPHGQLPQ</sequence>
<dbReference type="InterPro" id="IPR036322">
    <property type="entry name" value="WD40_repeat_dom_sf"/>
</dbReference>
<evidence type="ECO:0000256" key="4">
    <source>
        <dbReference type="ARBA" id="ARBA00023242"/>
    </source>
</evidence>
<dbReference type="PANTHER" id="PTHR22836:SF0">
    <property type="entry name" value="PRE-MRNA 3' END PROCESSING PROTEIN WDR33"/>
    <property type="match status" value="1"/>
</dbReference>
<dbReference type="SMART" id="SM00320">
    <property type="entry name" value="WD40"/>
    <property type="match status" value="7"/>
</dbReference>
<dbReference type="Gene3D" id="2.130.10.10">
    <property type="entry name" value="YVTN repeat-like/Quinoprotein amine dehydrogenase"/>
    <property type="match status" value="2"/>
</dbReference>
<feature type="compositionally biased region" description="Pro residues" evidence="6">
    <location>
        <begin position="516"/>
        <end position="525"/>
    </location>
</feature>
<protein>
    <recommendedName>
        <fullName evidence="7">IFT140 first beta-propeller domain-containing protein</fullName>
    </recommendedName>
</protein>
<dbReference type="PANTHER" id="PTHR22836">
    <property type="entry name" value="WD40 REPEAT PROTEIN"/>
    <property type="match status" value="1"/>
</dbReference>
<comment type="caution">
    <text evidence="8">The sequence shown here is derived from an EMBL/GenBank/DDBJ whole genome shotgun (WGS) entry which is preliminary data.</text>
</comment>
<dbReference type="Pfam" id="PF00400">
    <property type="entry name" value="WD40"/>
    <property type="match status" value="4"/>
</dbReference>
<evidence type="ECO:0000256" key="3">
    <source>
        <dbReference type="ARBA" id="ARBA00022737"/>
    </source>
</evidence>
<dbReference type="InterPro" id="IPR019775">
    <property type="entry name" value="WD40_repeat_CS"/>
</dbReference>
<feature type="region of interest" description="Disordered" evidence="6">
    <location>
        <begin position="1"/>
        <end position="67"/>
    </location>
</feature>
<name>A0A978VMJ4_ZIZJJ</name>
<feature type="repeat" description="WD" evidence="5">
    <location>
        <begin position="393"/>
        <end position="424"/>
    </location>
</feature>
<dbReference type="EMBL" id="JAEACU010000003">
    <property type="protein sequence ID" value="KAH7536769.1"/>
    <property type="molecule type" value="Genomic_DNA"/>
</dbReference>
<feature type="compositionally biased region" description="Low complexity" evidence="6">
    <location>
        <begin position="526"/>
        <end position="561"/>
    </location>
</feature>
<dbReference type="InterPro" id="IPR001680">
    <property type="entry name" value="WD40_rpt"/>
</dbReference>
<dbReference type="PROSITE" id="PS50294">
    <property type="entry name" value="WD_REPEATS_REGION"/>
    <property type="match status" value="5"/>
</dbReference>
<comment type="subcellular location">
    <subcellularLocation>
        <location evidence="1">Nucleus</location>
    </subcellularLocation>
</comment>
<evidence type="ECO:0000256" key="2">
    <source>
        <dbReference type="ARBA" id="ARBA00022574"/>
    </source>
</evidence>
<proteinExistence type="predicted"/>
<evidence type="ECO:0000256" key="5">
    <source>
        <dbReference type="PROSITE-ProRule" id="PRU00221"/>
    </source>
</evidence>
<feature type="repeat" description="WD" evidence="5">
    <location>
        <begin position="265"/>
        <end position="306"/>
    </location>
</feature>
<feature type="compositionally biased region" description="Pro residues" evidence="6">
    <location>
        <begin position="562"/>
        <end position="577"/>
    </location>
</feature>
<dbReference type="SUPFAM" id="SSF50978">
    <property type="entry name" value="WD40 repeat-like"/>
    <property type="match status" value="1"/>
</dbReference>
<dbReference type="GO" id="GO:0005847">
    <property type="term" value="C:mRNA cleavage and polyadenylation specificity factor complex"/>
    <property type="evidence" value="ECO:0007669"/>
    <property type="project" value="TreeGrafter"/>
</dbReference>
<evidence type="ECO:0000256" key="6">
    <source>
        <dbReference type="SAM" id="MobiDB-lite"/>
    </source>
</evidence>
<reference evidence="8" key="1">
    <citation type="journal article" date="2021" name="Front. Plant Sci.">
        <title>Chromosome-Scale Genome Assembly for Chinese Sour Jujube and Insights Into Its Genome Evolution and Domestication Signature.</title>
        <authorList>
            <person name="Shen L.-Y."/>
            <person name="Luo H."/>
            <person name="Wang X.-L."/>
            <person name="Wang X.-M."/>
            <person name="Qiu X.-J."/>
            <person name="Liu H."/>
            <person name="Zhou S.-S."/>
            <person name="Jia K.-H."/>
            <person name="Nie S."/>
            <person name="Bao Y.-T."/>
            <person name="Zhang R.-G."/>
            <person name="Yun Q.-Z."/>
            <person name="Chai Y.-H."/>
            <person name="Lu J.-Y."/>
            <person name="Li Y."/>
            <person name="Zhao S.-W."/>
            <person name="Mao J.-F."/>
            <person name="Jia S.-G."/>
            <person name="Mao Y.-M."/>
        </authorList>
    </citation>
    <scope>NUCLEOTIDE SEQUENCE</scope>
    <source>
        <strain evidence="8">AT0</strain>
        <tissue evidence="8">Leaf</tissue>
    </source>
</reference>
<keyword evidence="3" id="KW-0677">Repeat</keyword>
<dbReference type="FunFam" id="2.130.10.10:FF:000237">
    <property type="entry name" value="Flowering time control protein FY"/>
    <property type="match status" value="1"/>
</dbReference>
<evidence type="ECO:0000313" key="8">
    <source>
        <dbReference type="EMBL" id="KAH7536769.1"/>
    </source>
</evidence>
<dbReference type="InterPro" id="IPR015943">
    <property type="entry name" value="WD40/YVTN_repeat-like_dom_sf"/>
</dbReference>
<dbReference type="Proteomes" id="UP000813462">
    <property type="component" value="Unassembled WGS sequence"/>
</dbReference>
<dbReference type="AlphaFoldDB" id="A0A978VMJ4"/>
<feature type="repeat" description="WD" evidence="5">
    <location>
        <begin position="307"/>
        <end position="348"/>
    </location>
</feature>
<feature type="domain" description="IFT140 first beta-propeller" evidence="7">
    <location>
        <begin position="142"/>
        <end position="234"/>
    </location>
</feature>
<evidence type="ECO:0000259" key="7">
    <source>
        <dbReference type="Pfam" id="PF23383"/>
    </source>
</evidence>
<feature type="repeat" description="WD" evidence="5">
    <location>
        <begin position="142"/>
        <end position="174"/>
    </location>
</feature>
<dbReference type="FunFam" id="2.130.10.10:FF:000409">
    <property type="entry name" value="Flowering time control protein FY"/>
    <property type="match status" value="1"/>
</dbReference>
<feature type="compositionally biased region" description="Low complexity" evidence="6">
    <location>
        <begin position="593"/>
        <end position="615"/>
    </location>
</feature>
<dbReference type="GO" id="GO:0031124">
    <property type="term" value="P:mRNA 3'-end processing"/>
    <property type="evidence" value="ECO:0007669"/>
    <property type="project" value="InterPro"/>
</dbReference>
<keyword evidence="2 5" id="KW-0853">WD repeat</keyword>